<evidence type="ECO:0000313" key="1">
    <source>
        <dbReference type="EMBL" id="SPS00801.1"/>
    </source>
</evidence>
<gene>
    <name evidence="1" type="ORF">CBM2634_B170128</name>
</gene>
<dbReference type="AlphaFoldDB" id="A0A375J896"/>
<dbReference type="Proteomes" id="UP000256805">
    <property type="component" value="Unassembled WGS sequence"/>
</dbReference>
<sequence length="64" mass="7265">MIIAAALRPQLREPQAFRFAFFPPSFSLPITARVLTGGVIAGLRERASPRPMRIGKYRRHFRLG</sequence>
<protein>
    <submittedName>
        <fullName evidence="1">Uncharacterized protein</fullName>
    </submittedName>
</protein>
<name>A0A375J896_9BURK</name>
<organism evidence="1 2">
    <name type="scientific">Cupriavidus taiwanensis</name>
    <dbReference type="NCBI Taxonomy" id="164546"/>
    <lineage>
        <taxon>Bacteria</taxon>
        <taxon>Pseudomonadati</taxon>
        <taxon>Pseudomonadota</taxon>
        <taxon>Betaproteobacteria</taxon>
        <taxon>Burkholderiales</taxon>
        <taxon>Burkholderiaceae</taxon>
        <taxon>Cupriavidus</taxon>
    </lineage>
</organism>
<proteinExistence type="predicted"/>
<accession>A0A375J896</accession>
<evidence type="ECO:0000313" key="2">
    <source>
        <dbReference type="Proteomes" id="UP000256805"/>
    </source>
</evidence>
<dbReference type="EMBL" id="OVTA01000040">
    <property type="protein sequence ID" value="SPS00801.1"/>
    <property type="molecule type" value="Genomic_DNA"/>
</dbReference>
<reference evidence="1 2" key="1">
    <citation type="submission" date="2018-01" db="EMBL/GenBank/DDBJ databases">
        <authorList>
            <person name="Gaut B.S."/>
            <person name="Morton B.R."/>
            <person name="Clegg M.T."/>
            <person name="Duvall M.R."/>
        </authorList>
    </citation>
    <scope>NUCLEOTIDE SEQUENCE [LARGE SCALE GENOMIC DNA]</scope>
    <source>
        <strain evidence="1">Cupriavidus taiwanensis cmp 52</strain>
    </source>
</reference>